<comment type="cofactor">
    <cofactor evidence="16">
        <name>Mg(2+)</name>
        <dbReference type="ChEBI" id="CHEBI:18420"/>
    </cofactor>
    <text evidence="16">Binds 1 Mg(2+) ion per subunit.</text>
</comment>
<dbReference type="FunFam" id="2.40.50.140:FF:000040">
    <property type="entry name" value="Ribonuclease E"/>
    <property type="match status" value="1"/>
</dbReference>
<evidence type="ECO:0000256" key="17">
    <source>
        <dbReference type="SAM" id="MobiDB-lite"/>
    </source>
</evidence>
<feature type="region of interest" description="Disordered" evidence="17">
    <location>
        <begin position="581"/>
        <end position="1016"/>
    </location>
</feature>
<keyword evidence="6 16" id="KW-0819">tRNA processing</keyword>
<dbReference type="EMBL" id="JH603168">
    <property type="protein sequence ID" value="EIC23114.1"/>
    <property type="molecule type" value="Genomic_DNA"/>
</dbReference>
<feature type="compositionally biased region" description="Polar residues" evidence="17">
    <location>
        <begin position="650"/>
        <end position="674"/>
    </location>
</feature>
<protein>
    <recommendedName>
        <fullName evidence="16">Ribonuclease E</fullName>
        <shortName evidence="16">RNase E</shortName>
        <ecNumber evidence="16">3.1.26.12</ecNumber>
    </recommendedName>
</protein>
<evidence type="ECO:0000256" key="2">
    <source>
        <dbReference type="ARBA" id="ARBA00022475"/>
    </source>
</evidence>
<evidence type="ECO:0000256" key="13">
    <source>
        <dbReference type="ARBA" id="ARBA00022842"/>
    </source>
</evidence>
<keyword evidence="5 16" id="KW-0698">rRNA processing</keyword>
<evidence type="ECO:0000256" key="15">
    <source>
        <dbReference type="ARBA" id="ARBA00023136"/>
    </source>
</evidence>
<comment type="similarity">
    <text evidence="1">Belongs to the RNase E/G family. RNase G subfamily.</text>
</comment>
<evidence type="ECO:0000256" key="10">
    <source>
        <dbReference type="ARBA" id="ARBA00022759"/>
    </source>
</evidence>
<evidence type="ECO:0000256" key="6">
    <source>
        <dbReference type="ARBA" id="ARBA00022694"/>
    </source>
</evidence>
<feature type="compositionally biased region" description="Pro residues" evidence="17">
    <location>
        <begin position="869"/>
        <end position="883"/>
    </location>
</feature>
<keyword evidence="14 16" id="KW-0694">RNA-binding</keyword>
<feature type="compositionally biased region" description="Low complexity" evidence="17">
    <location>
        <begin position="899"/>
        <end position="917"/>
    </location>
</feature>
<feature type="binding site" evidence="16">
    <location>
        <position position="404"/>
    </location>
    <ligand>
        <name>Zn(2+)</name>
        <dbReference type="ChEBI" id="CHEBI:29105"/>
        <note>ligand shared between dimeric partners</note>
    </ligand>
</feature>
<dbReference type="OrthoDB" id="9804278at2"/>
<comment type="function">
    <text evidence="16">Endoribonuclease that plays a central role in RNA processing and decay. Required for the maturation of 5S and 16S rRNAs and the majority of tRNAs. Also involved in the degradation of most mRNAs.</text>
</comment>
<dbReference type="GO" id="GO:0008270">
    <property type="term" value="F:zinc ion binding"/>
    <property type="evidence" value="ECO:0007669"/>
    <property type="project" value="UniProtKB-UniRule"/>
</dbReference>
<evidence type="ECO:0000256" key="11">
    <source>
        <dbReference type="ARBA" id="ARBA00022801"/>
    </source>
</evidence>
<dbReference type="RefSeq" id="WP_009147199.1">
    <property type="nucleotide sequence ID" value="NZ_CP121471.1"/>
</dbReference>
<feature type="compositionally biased region" description="Polar residues" evidence="17">
    <location>
        <begin position="828"/>
        <end position="844"/>
    </location>
</feature>
<dbReference type="Pfam" id="PF10150">
    <property type="entry name" value="RNase_E_G"/>
    <property type="match status" value="1"/>
</dbReference>
<dbReference type="InterPro" id="IPR019307">
    <property type="entry name" value="RNA-bd_AU-1/RNase_E/G"/>
</dbReference>
<dbReference type="NCBIfam" id="NF008074">
    <property type="entry name" value="PRK10811.1"/>
    <property type="match status" value="1"/>
</dbReference>
<evidence type="ECO:0000256" key="1">
    <source>
        <dbReference type="ARBA" id="ARBA00005663"/>
    </source>
</evidence>
<feature type="domain" description="S1 motif" evidence="18">
    <location>
        <begin position="39"/>
        <end position="120"/>
    </location>
</feature>
<dbReference type="AlphaFoldDB" id="H8YXD8"/>
<dbReference type="Gene3D" id="3.40.1260.20">
    <property type="entry name" value="Ribonuclease E, catalytic domain"/>
    <property type="match status" value="1"/>
</dbReference>
<evidence type="ECO:0000256" key="9">
    <source>
        <dbReference type="ARBA" id="ARBA00022730"/>
    </source>
</evidence>
<keyword evidence="16" id="KW-0820">tRNA-binding</keyword>
<dbReference type="GO" id="GO:0006364">
    <property type="term" value="P:rRNA processing"/>
    <property type="evidence" value="ECO:0007669"/>
    <property type="project" value="UniProtKB-UniRule"/>
</dbReference>
<dbReference type="Pfam" id="PF00575">
    <property type="entry name" value="S1"/>
    <property type="match status" value="1"/>
</dbReference>
<dbReference type="SMART" id="SM00316">
    <property type="entry name" value="S1"/>
    <property type="match status" value="1"/>
</dbReference>
<keyword evidence="8 16" id="KW-0479">Metal-binding</keyword>
<evidence type="ECO:0000313" key="20">
    <source>
        <dbReference type="Proteomes" id="UP000002964"/>
    </source>
</evidence>
<comment type="subunit">
    <text evidence="16">Component of the RNA degradosome, which is a multiprotein complex involved in RNA processing and mRNA degradation. Within the RNA degradosome, RNase E assembles into a homotetramer formed by a dimer of dimers.</text>
</comment>
<keyword evidence="2 16" id="KW-1003">Cell membrane</keyword>
<proteinExistence type="inferred from homology"/>
<feature type="binding site" evidence="16">
    <location>
        <position position="346"/>
    </location>
    <ligand>
        <name>Mg(2+)</name>
        <dbReference type="ChEBI" id="CHEBI:18420"/>
        <note>catalytic</note>
    </ligand>
</feature>
<keyword evidence="15 16" id="KW-0472">Membrane</keyword>
<dbReference type="GO" id="GO:0000049">
    <property type="term" value="F:tRNA binding"/>
    <property type="evidence" value="ECO:0007669"/>
    <property type="project" value="UniProtKB-KW"/>
</dbReference>
<dbReference type="eggNOG" id="COG1530">
    <property type="taxonomic scope" value="Bacteria"/>
</dbReference>
<dbReference type="GO" id="GO:0005737">
    <property type="term" value="C:cytoplasm"/>
    <property type="evidence" value="ECO:0007669"/>
    <property type="project" value="UniProtKB-SubCell"/>
</dbReference>
<feature type="compositionally biased region" description="Polar residues" evidence="17">
    <location>
        <begin position="765"/>
        <end position="777"/>
    </location>
</feature>
<dbReference type="InterPro" id="IPR028878">
    <property type="entry name" value="RNase_E"/>
</dbReference>
<keyword evidence="10 16" id="KW-0255">Endonuclease</keyword>
<dbReference type="SUPFAM" id="SSF50249">
    <property type="entry name" value="Nucleic acid-binding proteins"/>
    <property type="match status" value="1"/>
</dbReference>
<keyword evidence="9 16" id="KW-0699">rRNA-binding</keyword>
<feature type="binding site" evidence="16">
    <location>
        <position position="303"/>
    </location>
    <ligand>
        <name>Mg(2+)</name>
        <dbReference type="ChEBI" id="CHEBI:18420"/>
        <note>catalytic</note>
    </ligand>
</feature>
<keyword evidence="4 16" id="KW-0997">Cell inner membrane</keyword>
<evidence type="ECO:0000256" key="8">
    <source>
        <dbReference type="ARBA" id="ARBA00022723"/>
    </source>
</evidence>
<dbReference type="STRING" id="631362.Thi970DRAFT_00766"/>
<keyword evidence="7 16" id="KW-0540">Nuclease</keyword>
<dbReference type="InterPro" id="IPR004659">
    <property type="entry name" value="RNase_E/G"/>
</dbReference>
<evidence type="ECO:0000256" key="12">
    <source>
        <dbReference type="ARBA" id="ARBA00022833"/>
    </source>
</evidence>
<keyword evidence="3 16" id="KW-0963">Cytoplasm</keyword>
<dbReference type="CDD" id="cd04453">
    <property type="entry name" value="S1_RNase_E"/>
    <property type="match status" value="1"/>
</dbReference>
<feature type="compositionally biased region" description="Low complexity" evidence="17">
    <location>
        <begin position="637"/>
        <end position="649"/>
    </location>
</feature>
<feature type="region of interest" description="Required for zinc-mediated homotetramerization and catalytic activity" evidence="16">
    <location>
        <begin position="404"/>
        <end position="407"/>
    </location>
</feature>
<feature type="compositionally biased region" description="Basic and acidic residues" evidence="17">
    <location>
        <begin position="541"/>
        <end position="552"/>
    </location>
</feature>
<dbReference type="GO" id="GO:0006402">
    <property type="term" value="P:mRNA catabolic process"/>
    <property type="evidence" value="ECO:0007669"/>
    <property type="project" value="UniProtKB-UniRule"/>
</dbReference>
<dbReference type="InterPro" id="IPR048583">
    <property type="entry name" value="RNase_E_G_thioredoxin-like"/>
</dbReference>
<dbReference type="Proteomes" id="UP000002964">
    <property type="component" value="Unassembled WGS sequence"/>
</dbReference>
<keyword evidence="13 16" id="KW-0460">Magnesium</keyword>
<name>H8YXD8_9GAMM</name>
<feature type="region of interest" description="Disordered" evidence="17">
    <location>
        <begin position="519"/>
        <end position="560"/>
    </location>
</feature>
<keyword evidence="12 16" id="KW-0862">Zinc</keyword>
<evidence type="ECO:0000256" key="4">
    <source>
        <dbReference type="ARBA" id="ARBA00022519"/>
    </source>
</evidence>
<feature type="binding site" evidence="16">
    <location>
        <position position="407"/>
    </location>
    <ligand>
        <name>Zn(2+)</name>
        <dbReference type="ChEBI" id="CHEBI:29105"/>
        <note>ligand shared between dimeric partners</note>
    </ligand>
</feature>
<dbReference type="NCBIfam" id="TIGR00757">
    <property type="entry name" value="RNaseEG"/>
    <property type="match status" value="1"/>
</dbReference>
<evidence type="ECO:0000256" key="7">
    <source>
        <dbReference type="ARBA" id="ARBA00022722"/>
    </source>
</evidence>
<comment type="subcellular location">
    <subcellularLocation>
        <location evidence="16">Cytoplasm</location>
    </subcellularLocation>
    <subcellularLocation>
        <location evidence="16">Cell inner membrane</location>
        <topology evidence="16">Peripheral membrane protein</topology>
        <orientation evidence="16">Cytoplasmic side</orientation>
    </subcellularLocation>
</comment>
<dbReference type="PROSITE" id="PS50126">
    <property type="entry name" value="S1"/>
    <property type="match status" value="1"/>
</dbReference>
<dbReference type="GO" id="GO:0008995">
    <property type="term" value="F:ribonuclease E activity"/>
    <property type="evidence" value="ECO:0007669"/>
    <property type="project" value="UniProtKB-EC"/>
</dbReference>
<comment type="cofactor">
    <cofactor evidence="16">
        <name>Zn(2+)</name>
        <dbReference type="ChEBI" id="CHEBI:29105"/>
    </cofactor>
    <text evidence="16">Binds 2 Zn(2+) ions per homotetramer.</text>
</comment>
<dbReference type="Gene3D" id="2.40.50.140">
    <property type="entry name" value="Nucleic acid-binding proteins"/>
    <property type="match status" value="1"/>
</dbReference>
<evidence type="ECO:0000256" key="3">
    <source>
        <dbReference type="ARBA" id="ARBA00022490"/>
    </source>
</evidence>
<dbReference type="HOGENOM" id="CLU_003468_0_0_6"/>
<keyword evidence="11 16" id="KW-0378">Hydrolase</keyword>
<feature type="compositionally biased region" description="Low complexity" evidence="17">
    <location>
        <begin position="603"/>
        <end position="625"/>
    </location>
</feature>
<feature type="compositionally biased region" description="Polar residues" evidence="17">
    <location>
        <begin position="995"/>
        <end position="1008"/>
    </location>
</feature>
<dbReference type="EC" id="3.1.26.12" evidence="16"/>
<feature type="compositionally biased region" description="Basic residues" evidence="17">
    <location>
        <begin position="785"/>
        <end position="799"/>
    </location>
</feature>
<comment type="similarity">
    <text evidence="16">Belongs to the RNase E/G family. RNase E subfamily.</text>
</comment>
<reference evidence="19 20" key="2">
    <citation type="submission" date="2011-11" db="EMBL/GenBank/DDBJ databases">
        <authorList>
            <consortium name="US DOE Joint Genome Institute"/>
            <person name="Lucas S."/>
            <person name="Han J."/>
            <person name="Lapidus A."/>
            <person name="Cheng J.-F."/>
            <person name="Goodwin L."/>
            <person name="Pitluck S."/>
            <person name="Peters L."/>
            <person name="Ovchinnikova G."/>
            <person name="Zhang X."/>
            <person name="Detter J.C."/>
            <person name="Han C."/>
            <person name="Tapia R."/>
            <person name="Land M."/>
            <person name="Hauser L."/>
            <person name="Kyrpides N."/>
            <person name="Ivanova N."/>
            <person name="Pagani I."/>
            <person name="Vogl K."/>
            <person name="Liu Z."/>
            <person name="Overmann J."/>
            <person name="Frigaard N.-U."/>
            <person name="Bryant D."/>
            <person name="Woyke T."/>
        </authorList>
    </citation>
    <scope>NUCLEOTIDE SEQUENCE [LARGE SCALE GENOMIC DNA]</scope>
    <source>
        <strain evidence="19 20">970</strain>
    </source>
</reference>
<feature type="compositionally biased region" description="Low complexity" evidence="17">
    <location>
        <begin position="581"/>
        <end position="596"/>
    </location>
</feature>
<evidence type="ECO:0000256" key="14">
    <source>
        <dbReference type="ARBA" id="ARBA00022884"/>
    </source>
</evidence>
<accession>H8YXD8</accession>
<dbReference type="InterPro" id="IPR012340">
    <property type="entry name" value="NA-bd_OB-fold"/>
</dbReference>
<feature type="compositionally biased region" description="Polar residues" evidence="17">
    <location>
        <begin position="694"/>
        <end position="706"/>
    </location>
</feature>
<organism evidence="19 20">
    <name type="scientific">Thiorhodovibrio frisius</name>
    <dbReference type="NCBI Taxonomy" id="631362"/>
    <lineage>
        <taxon>Bacteria</taxon>
        <taxon>Pseudomonadati</taxon>
        <taxon>Pseudomonadota</taxon>
        <taxon>Gammaproteobacteria</taxon>
        <taxon>Chromatiales</taxon>
        <taxon>Chromatiaceae</taxon>
        <taxon>Thiorhodovibrio</taxon>
    </lineage>
</organism>
<feature type="compositionally biased region" description="Basic and acidic residues" evidence="17">
    <location>
        <begin position="626"/>
        <end position="635"/>
    </location>
</feature>
<dbReference type="GO" id="GO:0009898">
    <property type="term" value="C:cytoplasmic side of plasma membrane"/>
    <property type="evidence" value="ECO:0007669"/>
    <property type="project" value="UniProtKB-UniRule"/>
</dbReference>
<dbReference type="PANTHER" id="PTHR30001:SF1">
    <property type="entry name" value="RIBONUCLEASE E_G-LIKE PROTEIN, CHLOROPLASTIC"/>
    <property type="match status" value="1"/>
</dbReference>
<feature type="compositionally biased region" description="Polar residues" evidence="17">
    <location>
        <begin position="802"/>
        <end position="819"/>
    </location>
</feature>
<dbReference type="InterPro" id="IPR003029">
    <property type="entry name" value="S1_domain"/>
</dbReference>
<evidence type="ECO:0000256" key="16">
    <source>
        <dbReference type="HAMAP-Rule" id="MF_00970"/>
    </source>
</evidence>
<dbReference type="Pfam" id="PF20833">
    <property type="entry name" value="RNase_E_G_Thio"/>
    <property type="match status" value="1"/>
</dbReference>
<evidence type="ECO:0000259" key="18">
    <source>
        <dbReference type="PROSITE" id="PS50126"/>
    </source>
</evidence>
<sequence length="1016" mass="110151">MKRMLINATQPEELRVAIVDGQQLFNLDIESPGREQKKANIYKGIITRVEPSLEAAFVDYGSERHGFLPLKEIARAYFDGDAAKPGTKNNIRELIREGQEVVVQIDKEERGNKGAALTTFISLAGRYLVLMPNNPRAGGVSRRIEGADRSELREVLSQLDIPEDTGLIVRTAGVGKNTEELQWDLDYLKQLWDAIKTSSEERKAPFLIYQESDVIIRSIRDHLRADIGEIVVDDPKMYEKAQAFVRSVMPHNLKKLRLYDDEVPLFTRYQIESQIESAFQREVRLPSGGALVIDHGEALTSIDINSARATKGADIEETALNTNLEAADEIARQLRLRDLGGLFVIDFIDMTPAKNQRDVENRLRDALKQDRARVQTSRISRFGLLEMSRQRLRPSLGESSQIVCPRCKGQGTIRGVESLALSVLRIVEEEAMKDSTARILAHLPISVATYLLNEKRRAVLTVEDRHQVEILLVPNKSIETPEYRIERVRGQDVIQSGSDEDVSYQLSEELTTEEILSQVATSRPADEPAVKQLAPSMPAPHRSEPPTAEHRHAGATAAATHERNENLLKRLWVTFFSGGDSQANASQDSASASAAAAKREEPALASEAPPARGRSPRRGSSTSSERQGRVSERSRRTSSTDSQSESGTSATESRASSGPASDTASDQPSDGQSQRTERSRSSRRGGRGRGKKSPVNQDNGGNQAEASATPKGGRSSPAEAWANPDRKGADQPASGEQGPSDKARRDSAAQTPDSGKTDEPAARAEQNSSSDANNQNGDGEAPRPRSSRRRRGGRNRRKPTSPAATNGDSQSTAEATSDTPAAEARQDAPTSGNADSARSQPTERQNARRPAREATPAPSEPQREAADPMPAPIPAPASIPAPIPGSISAEPRQPAIKGSEASPSSPESMSRPAEAAPLPKTEKLPPSTPPVEKIVSEPKPLGQPGDSPVTPSTPPAPRKQEQHIGESGQPRTELPPQPRPPASESGPSTLDRPTDQGSPQRESANSSAGMPPRQDS</sequence>
<evidence type="ECO:0000256" key="5">
    <source>
        <dbReference type="ARBA" id="ARBA00022552"/>
    </source>
</evidence>
<dbReference type="HAMAP" id="MF_00970">
    <property type="entry name" value="RNase_E"/>
    <property type="match status" value="1"/>
</dbReference>
<dbReference type="GO" id="GO:0008033">
    <property type="term" value="P:tRNA processing"/>
    <property type="evidence" value="ECO:0007669"/>
    <property type="project" value="UniProtKB-UniRule"/>
</dbReference>
<gene>
    <name evidence="16" type="primary">rne</name>
    <name evidence="19" type="ORF">Thi970DRAFT_00766</name>
</gene>
<dbReference type="GO" id="GO:0000287">
    <property type="term" value="F:magnesium ion binding"/>
    <property type="evidence" value="ECO:0007669"/>
    <property type="project" value="UniProtKB-UniRule"/>
</dbReference>
<dbReference type="GO" id="GO:0019843">
    <property type="term" value="F:rRNA binding"/>
    <property type="evidence" value="ECO:0007669"/>
    <property type="project" value="UniProtKB-KW"/>
</dbReference>
<comment type="catalytic activity">
    <reaction evidence="16">
        <text>Endonucleolytic cleavage of single-stranded RNA in A- and U-rich regions.</text>
        <dbReference type="EC" id="3.1.26.12"/>
    </reaction>
</comment>
<evidence type="ECO:0000313" key="19">
    <source>
        <dbReference type="EMBL" id="EIC23114.1"/>
    </source>
</evidence>
<dbReference type="PANTHER" id="PTHR30001">
    <property type="entry name" value="RIBONUCLEASE"/>
    <property type="match status" value="1"/>
</dbReference>
<feature type="compositionally biased region" description="Basic residues" evidence="17">
    <location>
        <begin position="681"/>
        <end position="692"/>
    </location>
</feature>
<keyword evidence="20" id="KW-1185">Reference proteome</keyword>
<reference evidence="20" key="1">
    <citation type="submission" date="2011-06" db="EMBL/GenBank/DDBJ databases">
        <authorList>
            <consortium name="US DOE Joint Genome Institute (JGI-PGF)"/>
            <person name="Lucas S."/>
            <person name="Han J."/>
            <person name="Lapidus A."/>
            <person name="Cheng J.-F."/>
            <person name="Goodwin L."/>
            <person name="Pitluck S."/>
            <person name="Peters L."/>
            <person name="Land M.L."/>
            <person name="Hauser L."/>
            <person name="Vogl K."/>
            <person name="Liu Z."/>
            <person name="Overmann J."/>
            <person name="Frigaard N.-U."/>
            <person name="Bryant D.A."/>
            <person name="Woyke T.J."/>
        </authorList>
    </citation>
    <scope>NUCLEOTIDE SEQUENCE [LARGE SCALE GENOMIC DNA]</scope>
    <source>
        <strain evidence="20">970</strain>
    </source>
</reference>